<dbReference type="PROSITE" id="PS51698">
    <property type="entry name" value="U_BOX"/>
    <property type="match status" value="1"/>
</dbReference>
<evidence type="ECO:0000259" key="5">
    <source>
        <dbReference type="PROSITE" id="PS51698"/>
    </source>
</evidence>
<name>A0ABQ6NB40_9STRA</name>
<evidence type="ECO:0000256" key="2">
    <source>
        <dbReference type="SAM" id="Coils"/>
    </source>
</evidence>
<sequence>MSAGAPLSDATHILNRAPAPPALFSPSSKKLMEELSLNPPDTPELVSGRGYSKDELDMVAELENADAEPAADNAVSLVAAAPAAFEELERFLLHSHTLTFLPPKEFGIMAQLSKKFNGHSQSSESFWYSAAHSLSAASQLFLPYPQQEKVQGSWKMIFFEQLFPARNKWAAPVIADADDSAPAPKATDFKIQVASRFRPGERKKSAILLPLHQRLRILRKRQAQAKGGAPTTIGNALPPAFVDPIMGGVMSDPVKLPGSGRVAERKVVLAHLQGSKAADPFDGSPLSPDMLEPCDELRAQIEDWKMEKQKSFMQPSEEEENSTPGANAFRVAGDDVKALTEEGGDITPEILQALLDADRLEADLKLAEEQAAVQEAAAKRPKKFNKWGDEEAEEEVQAAAPVKEEEAVVGGSSVHAAVDARLEGKAKSVAEEATLEKIVNGPQRRDARVLAVEKSRVLMHIDGRGIRPFLMSGGCFGENSTQHDLYAQCGRAPVVSALNGLNACLLAYGQTGSGKTHTMFGPDEILQACWARAKETAAMPGSGAGDCARDVRQVRSGEVGLAVRACAEICECLNLSDEKAGDGGNVVATLSVQYVQIYNEQISCLLGSENAVHMRGETLVGARTEMVTSLPHMLELLVVAEQNKKRAATAMNERSSRSHSVLVFNISQRNVEKDALVKSCLHIVDLAGSERLKKSKVEGVHKNEAININTSLMVLGKVVAALVEKKRHVPYFESKLTSILRNSLGGNSRTTAIVACRMDDDHANETLQSLRFGERCAAITNTVAAAATNASDAVRAIDKALKLCETQLASLEKRNMTKLAMYAQVKEKYAGLLLKRGEIGGADQTK</sequence>
<evidence type="ECO:0008006" key="8">
    <source>
        <dbReference type="Google" id="ProtNLM"/>
    </source>
</evidence>
<keyword evidence="2" id="KW-0175">Coiled coil</keyword>
<keyword evidence="1" id="KW-0547">Nucleotide-binding</keyword>
<proteinExistence type="inferred from homology"/>
<dbReference type="Pfam" id="PF04564">
    <property type="entry name" value="U-box"/>
    <property type="match status" value="1"/>
</dbReference>
<evidence type="ECO:0000256" key="3">
    <source>
        <dbReference type="SAM" id="MobiDB-lite"/>
    </source>
</evidence>
<keyword evidence="7" id="KW-1185">Reference proteome</keyword>
<comment type="caution">
    <text evidence="6">The sequence shown here is derived from an EMBL/GenBank/DDBJ whole genome shotgun (WGS) entry which is preliminary data.</text>
</comment>
<dbReference type="Gene3D" id="3.40.850.10">
    <property type="entry name" value="Kinesin motor domain"/>
    <property type="match status" value="1"/>
</dbReference>
<keyword evidence="1" id="KW-0505">Motor protein</keyword>
<dbReference type="SMART" id="SM00504">
    <property type="entry name" value="Ubox"/>
    <property type="match status" value="1"/>
</dbReference>
<feature type="binding site" evidence="1">
    <location>
        <begin position="509"/>
        <end position="516"/>
    </location>
    <ligand>
        <name>ATP</name>
        <dbReference type="ChEBI" id="CHEBI:30616"/>
    </ligand>
</feature>
<dbReference type="PANTHER" id="PTHR47969:SF29">
    <property type="entry name" value="KINESIN-LIKE PROTEIN"/>
    <property type="match status" value="1"/>
</dbReference>
<dbReference type="Gene3D" id="3.30.40.10">
    <property type="entry name" value="Zinc/RING finger domain, C3HC4 (zinc finger)"/>
    <property type="match status" value="1"/>
</dbReference>
<dbReference type="PRINTS" id="PR00380">
    <property type="entry name" value="KINESINHEAVY"/>
</dbReference>
<comment type="similarity">
    <text evidence="1">Belongs to the TRAFAC class myosin-kinesin ATPase superfamily. Kinesin family.</text>
</comment>
<dbReference type="EMBL" id="BRYB01006202">
    <property type="protein sequence ID" value="GMI51811.1"/>
    <property type="molecule type" value="Genomic_DNA"/>
</dbReference>
<accession>A0ABQ6NB40</accession>
<dbReference type="Pfam" id="PF00225">
    <property type="entry name" value="Kinesin"/>
    <property type="match status" value="1"/>
</dbReference>
<evidence type="ECO:0000313" key="7">
    <source>
        <dbReference type="Proteomes" id="UP001165060"/>
    </source>
</evidence>
<feature type="region of interest" description="Disordered" evidence="3">
    <location>
        <begin position="1"/>
        <end position="21"/>
    </location>
</feature>
<evidence type="ECO:0000256" key="1">
    <source>
        <dbReference type="PROSITE-ProRule" id="PRU00283"/>
    </source>
</evidence>
<feature type="coiled-coil region" evidence="2">
    <location>
        <begin position="350"/>
        <end position="377"/>
    </location>
</feature>
<dbReference type="Proteomes" id="UP001165060">
    <property type="component" value="Unassembled WGS sequence"/>
</dbReference>
<gene>
    <name evidence="6" type="ORF">TeGR_g9195</name>
</gene>
<dbReference type="SUPFAM" id="SSF57850">
    <property type="entry name" value="RING/U-box"/>
    <property type="match status" value="1"/>
</dbReference>
<dbReference type="InterPro" id="IPR036961">
    <property type="entry name" value="Kinesin_motor_dom_sf"/>
</dbReference>
<dbReference type="InterPro" id="IPR001752">
    <property type="entry name" value="Kinesin_motor_dom"/>
</dbReference>
<feature type="domain" description="U-box" evidence="5">
    <location>
        <begin position="236"/>
        <end position="311"/>
    </location>
</feature>
<protein>
    <recommendedName>
        <fullName evidence="8">Kinesin-like protein</fullName>
    </recommendedName>
</protein>
<dbReference type="PANTHER" id="PTHR47969">
    <property type="entry name" value="CHROMOSOME-ASSOCIATED KINESIN KIF4A-RELATED"/>
    <property type="match status" value="1"/>
</dbReference>
<dbReference type="InterPro" id="IPR027640">
    <property type="entry name" value="Kinesin-like_fam"/>
</dbReference>
<feature type="domain" description="Kinesin motor" evidence="4">
    <location>
        <begin position="413"/>
        <end position="779"/>
    </location>
</feature>
<dbReference type="InterPro" id="IPR003613">
    <property type="entry name" value="Ubox_domain"/>
</dbReference>
<organism evidence="6 7">
    <name type="scientific">Tetraparma gracilis</name>
    <dbReference type="NCBI Taxonomy" id="2962635"/>
    <lineage>
        <taxon>Eukaryota</taxon>
        <taxon>Sar</taxon>
        <taxon>Stramenopiles</taxon>
        <taxon>Ochrophyta</taxon>
        <taxon>Bolidophyceae</taxon>
        <taxon>Parmales</taxon>
        <taxon>Triparmaceae</taxon>
        <taxon>Tetraparma</taxon>
    </lineage>
</organism>
<reference evidence="6 7" key="1">
    <citation type="journal article" date="2023" name="Commun. Biol.">
        <title>Genome analysis of Parmales, the sister group of diatoms, reveals the evolutionary specialization of diatoms from phago-mixotrophs to photoautotrophs.</title>
        <authorList>
            <person name="Ban H."/>
            <person name="Sato S."/>
            <person name="Yoshikawa S."/>
            <person name="Yamada K."/>
            <person name="Nakamura Y."/>
            <person name="Ichinomiya M."/>
            <person name="Sato N."/>
            <person name="Blanc-Mathieu R."/>
            <person name="Endo H."/>
            <person name="Kuwata A."/>
            <person name="Ogata H."/>
        </authorList>
    </citation>
    <scope>NUCLEOTIDE SEQUENCE [LARGE SCALE GENOMIC DNA]</scope>
</reference>
<dbReference type="InterPro" id="IPR013083">
    <property type="entry name" value="Znf_RING/FYVE/PHD"/>
</dbReference>
<dbReference type="InterPro" id="IPR027417">
    <property type="entry name" value="P-loop_NTPase"/>
</dbReference>
<dbReference type="SMART" id="SM00129">
    <property type="entry name" value="KISc"/>
    <property type="match status" value="1"/>
</dbReference>
<evidence type="ECO:0000259" key="4">
    <source>
        <dbReference type="PROSITE" id="PS50067"/>
    </source>
</evidence>
<dbReference type="PROSITE" id="PS50067">
    <property type="entry name" value="KINESIN_MOTOR_2"/>
    <property type="match status" value="1"/>
</dbReference>
<keyword evidence="1" id="KW-0067">ATP-binding</keyword>
<dbReference type="SUPFAM" id="SSF52540">
    <property type="entry name" value="P-loop containing nucleoside triphosphate hydrolases"/>
    <property type="match status" value="1"/>
</dbReference>
<evidence type="ECO:0000313" key="6">
    <source>
        <dbReference type="EMBL" id="GMI51811.1"/>
    </source>
</evidence>